<dbReference type="GeneID" id="67746334"/>
<dbReference type="PANTHER" id="PTHR37951">
    <property type="entry name" value="CYTOPLASMIC PROTEIN-RELATED"/>
    <property type="match status" value="1"/>
</dbReference>
<reference evidence="2" key="1">
    <citation type="submission" date="2021-07" db="EMBL/GenBank/DDBJ databases">
        <authorList>
            <person name="Fernandez M."/>
            <person name="Pereira P."/>
            <person name="Torres Tejerizo G.A."/>
            <person name="Gonzalez P."/>
            <person name="Agostini E."/>
        </authorList>
    </citation>
    <scope>NUCLEOTIDE SEQUENCE</scope>
    <source>
        <strain evidence="2">SFC 500-1A</strain>
    </source>
</reference>
<dbReference type="RefSeq" id="WP_004723563.1">
    <property type="nucleotide sequence ID" value="NZ_AP014630.1"/>
</dbReference>
<dbReference type="KEGG" id="agu:AS4_43110"/>
<name>A0A077L607_ACIGI</name>
<dbReference type="EMBL" id="JAHWXT010000008">
    <property type="protein sequence ID" value="MCF0266518.1"/>
    <property type="molecule type" value="Genomic_DNA"/>
</dbReference>
<gene>
    <name evidence="2" type="primary">tssA</name>
    <name evidence="2" type="ORF">KW868_18875</name>
</gene>
<comment type="caution">
    <text evidence="2">The sequence shown here is derived from an EMBL/GenBank/DDBJ whole genome shotgun (WGS) entry which is preliminary data.</text>
</comment>
<evidence type="ECO:0000259" key="1">
    <source>
        <dbReference type="Pfam" id="PF06812"/>
    </source>
</evidence>
<accession>A0A077L607</accession>
<proteinExistence type="predicted"/>
<sequence>MDINLDVLLEPISDAHPCGEDLSFSNEFHEIKKARTHDDPLLDQGDWISEPKQADWSFVAEKSIQLLTQKTKDIRLLTWLTEAWTNLYGFEGLIKGLELSHRVLEQFWLKIHPEIEDDDLDQRLGLLQGFTTQLPSLVKNVPLINIQPFYSLAQYEKFLHLQNNRRKQAEDSDSVEASLELDQFNQALFNTSRTFQYQNYQQFQEILQHWNIIKQTLDALMELEAPSFASIDSQFENIQMNLKKIYKADSFGNNTNTAAVEDTPAQMTMPVTETTHSAPIPQAQTFQPQPQSHLQNREQAMRVLQEIADYFQTNEPHSPVSYMLQKTIKWSQMPLHEWLTQVIKNDNPLDSIQELLGVNQNNESSEW</sequence>
<feature type="domain" description="ImpA N-terminal" evidence="1">
    <location>
        <begin position="9"/>
        <end position="130"/>
    </location>
</feature>
<dbReference type="InterPro" id="IPR017740">
    <property type="entry name" value="TssA-like"/>
</dbReference>
<dbReference type="STRING" id="106649.GCA_000829655_02079"/>
<evidence type="ECO:0000313" key="3">
    <source>
        <dbReference type="Proteomes" id="UP000887320"/>
    </source>
</evidence>
<protein>
    <submittedName>
        <fullName evidence="2">Type VI secretion system protein TssA</fullName>
    </submittedName>
</protein>
<evidence type="ECO:0000313" key="2">
    <source>
        <dbReference type="EMBL" id="MCF0266518.1"/>
    </source>
</evidence>
<dbReference type="Proteomes" id="UP000887320">
    <property type="component" value="Unassembled WGS sequence"/>
</dbReference>
<dbReference type="AlphaFoldDB" id="A0A077L607"/>
<organism evidence="2 3">
    <name type="scientific">Acinetobacter guillouiae</name>
    <name type="common">Acinetobacter genomosp. 11</name>
    <dbReference type="NCBI Taxonomy" id="106649"/>
    <lineage>
        <taxon>Bacteria</taxon>
        <taxon>Pseudomonadati</taxon>
        <taxon>Pseudomonadota</taxon>
        <taxon>Gammaproteobacteria</taxon>
        <taxon>Moraxellales</taxon>
        <taxon>Moraxellaceae</taxon>
        <taxon>Acinetobacter</taxon>
    </lineage>
</organism>
<dbReference type="NCBIfam" id="TIGR03363">
    <property type="entry name" value="VI_chp_8"/>
    <property type="match status" value="1"/>
</dbReference>
<dbReference type="InterPro" id="IPR010657">
    <property type="entry name" value="ImpA_N"/>
</dbReference>
<dbReference type="PANTHER" id="PTHR37951:SF1">
    <property type="entry name" value="TYPE VI SECRETION SYSTEM COMPONENT TSSA1"/>
    <property type="match status" value="1"/>
</dbReference>
<dbReference type="Pfam" id="PF06812">
    <property type="entry name" value="ImpA_N"/>
    <property type="match status" value="1"/>
</dbReference>